<evidence type="ECO:0000313" key="2">
    <source>
        <dbReference type="Proteomes" id="UP001601521"/>
    </source>
</evidence>
<accession>A0ABW6NU01</accession>
<organism evidence="1 2">
    <name type="scientific">Nocardia africana</name>
    <dbReference type="NCBI Taxonomy" id="134964"/>
    <lineage>
        <taxon>Bacteria</taxon>
        <taxon>Bacillati</taxon>
        <taxon>Actinomycetota</taxon>
        <taxon>Actinomycetes</taxon>
        <taxon>Mycobacteriales</taxon>
        <taxon>Nocardiaceae</taxon>
        <taxon>Nocardia</taxon>
    </lineage>
</organism>
<proteinExistence type="predicted"/>
<sequence length="177" mass="20027">MNAATTLSFEGNIMNRTIGTPGAADRPSLAVNLFVLLNRLSVASLNVAWIAVLTAEIALRYFEPYVSPAGRLSSKTMRASLLAKSGQSLWHWVAGLSRGFIRLVFFRPTSARWLTARGRFEKLEEIVEELERRLSLPGQLAQLQVEWKANNEFPLMQILCKYAQRRRFIATSRFAVR</sequence>
<gene>
    <name evidence="1" type="ORF">ACFYTH_35130</name>
</gene>
<keyword evidence="2" id="KW-1185">Reference proteome</keyword>
<dbReference type="EMBL" id="JBIALX010000033">
    <property type="protein sequence ID" value="MFF0458608.1"/>
    <property type="molecule type" value="Genomic_DNA"/>
</dbReference>
<dbReference type="Proteomes" id="UP001601521">
    <property type="component" value="Unassembled WGS sequence"/>
</dbReference>
<comment type="caution">
    <text evidence="1">The sequence shown here is derived from an EMBL/GenBank/DDBJ whole genome shotgun (WGS) entry which is preliminary data.</text>
</comment>
<reference evidence="1 2" key="1">
    <citation type="submission" date="2024-10" db="EMBL/GenBank/DDBJ databases">
        <title>The Natural Products Discovery Center: Release of the First 8490 Sequenced Strains for Exploring Actinobacteria Biosynthetic Diversity.</title>
        <authorList>
            <person name="Kalkreuter E."/>
            <person name="Kautsar S.A."/>
            <person name="Yang D."/>
            <person name="Bader C.D."/>
            <person name="Teijaro C.N."/>
            <person name="Fluegel L."/>
            <person name="Davis C.M."/>
            <person name="Simpson J.R."/>
            <person name="Lauterbach L."/>
            <person name="Steele A.D."/>
            <person name="Gui C."/>
            <person name="Meng S."/>
            <person name="Li G."/>
            <person name="Viehrig K."/>
            <person name="Ye F."/>
            <person name="Su P."/>
            <person name="Kiefer A.F."/>
            <person name="Nichols A."/>
            <person name="Cepeda A.J."/>
            <person name="Yan W."/>
            <person name="Fan B."/>
            <person name="Jiang Y."/>
            <person name="Adhikari A."/>
            <person name="Zheng C.-J."/>
            <person name="Schuster L."/>
            <person name="Cowan T.M."/>
            <person name="Smanski M.J."/>
            <person name="Chevrette M.G."/>
            <person name="De Carvalho L.P.S."/>
            <person name="Shen B."/>
        </authorList>
    </citation>
    <scope>NUCLEOTIDE SEQUENCE [LARGE SCALE GENOMIC DNA]</scope>
    <source>
        <strain evidence="1 2">NPDC004550</strain>
    </source>
</reference>
<dbReference type="RefSeq" id="WP_387256244.1">
    <property type="nucleotide sequence ID" value="NZ_JBIALX010000033.1"/>
</dbReference>
<protein>
    <submittedName>
        <fullName evidence="1">Uncharacterized protein</fullName>
    </submittedName>
</protein>
<name>A0ABW6NU01_9NOCA</name>
<evidence type="ECO:0000313" key="1">
    <source>
        <dbReference type="EMBL" id="MFF0458608.1"/>
    </source>
</evidence>